<protein>
    <recommendedName>
        <fullName evidence="5">Pyruvate dehydrogenase E1 component subunit beta, mitochondrial</fullName>
        <ecNumber evidence="4">1.2.4.1</ecNumber>
    </recommendedName>
</protein>
<sequence>LFNYLRWQYSLCKFIKENFEENFQRNRFFLRMDNGAGRNPMAETVYGTEDSTMVMSEKVQSLAGSIYQEFERMIQRYDEDVVKTLMPLLVNVLECLDSAYQTNQEQDVELELLREDNEQLVTQYEREKGARKQAEQKLLDTEDLAEAENKELASRLESLESIVRMLELKHKNSLEHSSRLEEREGDLKKEYSKLHERYTELFKTHVDYMERTKMIMGNSTHSLHQSSASERMEVNRSMRLHPMNRSSGPISFGFASLENSVAMLDTETMCSGPSSASGSGPPSLQNELENLQTAERSSETDQLQQQNQATSPPSEVTSPTIPQITTGRSTTKSEKRSANTLYQELSFQDDQLESEENEITGMVHPGEYASSVNDNFFGIYNLNFLLQEWEKKSKISLWKIMSYSQRSNLFNFLNFEINIKKMNVFHLFRNALNIVKDDLIVRVDELTGELEILREELNAVIQSRNKLKVKVGELEDEMRKAKEQMKQQNSEHEDDGDVPMAQRKRFTRVEMARVLMERNQYKERFMELQDAVRWTEMMRATKVDQLDKKSKQSVWKFFSNLFSSNDRPQREPPPLFRTSASSNGEGRNSQFPAIGGATSSGSQSLVLASKEFNEGHHNSNDGTSERAQARRREQYRQVRAHVQKEDGRLQAYGWSLPGGAGKPNQVDGRGGKSSQGQQQGVPVPVPVYCRPLAEASPHMKVWCASGVNLNGGYTKDGGCVVGASVFYSRPQPTATITDVTTPTNETHSELDSLDKQMTLAMDQVDYDQQLSSFVWICTSTHSASTVTVIDAKNPAEVLDSFPICQTHLLCICTVIGALEMDYHMLENSEVSKAGEMLEKPGDVGDADELGKVEFVRIPQQQNEELVVTTQDEEDIEKASEASPDGGDDNLMDNPTSVGPTMWLGAQNGMIYVHSSVGRWRVCLHAVQLPDAVLSIVHVVGRVVVALANGQVAIFRRQMNGEWDVSSYHILTLGSPKQSVRCLTIVGDKVWAAHRNRIHVIDPISLSIVHTLEAHPRKESQIRQMAATGLGVWVSIRLDSTLRLYHSHTYEHLQDVDIEPYVSKMLGTGKLGFSFVRITSLHVSCARLWIGTGNGVIISVPLAGDGNSSSIPKCCMAHSQLSFHGHRDAVKFFVSVPMNPPMVANEFPLYSKPDMLVMSGGEGYIDFRLGDGDMENSIVLQPNETIENRGDKSYLIVWQAIDEEMERDERVFILGEEVAQYDGAYKVSRGLWKKYGDKRVIDTPITEMGFAGIAVGAAMAGLRPICEFMTFNFSMQAIDQVINSAAKTFYMSAGTVNVPIVFRGPNGAASGVAAQHSQCFGAWYSHCPGLKVLSPYDSEDAKGLLKAAIRDPDPVVFLENELVYGVAYPVSDQVLDKNFTLPIGKAKIMRPGKHITLVAHSKAVETALDAAKELAGKGIEAEVINLRSLRPLDSETIFKSVQKTHHLVTIEQGWPQSGIGSEICARIMEHETFFHLDAPVWRVTGVDAPMPYAKTLEQAALPQIADVVNAVNKVLGVK</sequence>
<evidence type="ECO:0000259" key="19">
    <source>
        <dbReference type="PROSITE" id="PS51777"/>
    </source>
</evidence>
<evidence type="ECO:0000256" key="1">
    <source>
        <dbReference type="ARBA" id="ARBA00001964"/>
    </source>
</evidence>
<dbReference type="InterPro" id="IPR034743">
    <property type="entry name" value="RH1"/>
</dbReference>
<feature type="compositionally biased region" description="Basic and acidic residues" evidence="17">
    <location>
        <begin position="481"/>
        <end position="491"/>
    </location>
</feature>
<dbReference type="InterPro" id="IPR033248">
    <property type="entry name" value="Transketolase_C"/>
</dbReference>
<dbReference type="EC" id="1.2.4.1" evidence="4"/>
<dbReference type="GO" id="GO:0008432">
    <property type="term" value="F:JUN kinase binding"/>
    <property type="evidence" value="ECO:0007669"/>
    <property type="project" value="TreeGrafter"/>
</dbReference>
<comment type="cofactor">
    <cofactor evidence="1">
        <name>thiamine diphosphate</name>
        <dbReference type="ChEBI" id="CHEBI:58937"/>
    </cofactor>
</comment>
<feature type="region of interest" description="Disordered" evidence="17">
    <location>
        <begin position="481"/>
        <end position="502"/>
    </location>
</feature>
<evidence type="ECO:0000259" key="18">
    <source>
        <dbReference type="PROSITE" id="PS51776"/>
    </source>
</evidence>
<dbReference type="PANTHER" id="PTHR13886">
    <property type="entry name" value="JNK/SAPK-ASSOCIATED PROTEIN"/>
    <property type="match status" value="1"/>
</dbReference>
<feature type="non-terminal residue" evidence="20">
    <location>
        <position position="1"/>
    </location>
</feature>
<dbReference type="Pfam" id="PF19056">
    <property type="entry name" value="WD40_2"/>
    <property type="match status" value="1"/>
</dbReference>
<dbReference type="GO" id="GO:0005739">
    <property type="term" value="C:mitochondrion"/>
    <property type="evidence" value="ECO:0007669"/>
    <property type="project" value="UniProtKB-SubCell"/>
</dbReference>
<dbReference type="GO" id="GO:0005078">
    <property type="term" value="F:MAP-kinase scaffold activity"/>
    <property type="evidence" value="ECO:0007669"/>
    <property type="project" value="InterPro"/>
</dbReference>
<feature type="compositionally biased region" description="Low complexity" evidence="17">
    <location>
        <begin position="271"/>
        <end position="283"/>
    </location>
</feature>
<dbReference type="SMART" id="SM00861">
    <property type="entry name" value="Transket_pyr"/>
    <property type="match status" value="1"/>
</dbReference>
<dbReference type="Gene3D" id="1.20.58.1770">
    <property type="match status" value="1"/>
</dbReference>
<dbReference type="Gene3D" id="3.40.50.920">
    <property type="match status" value="1"/>
</dbReference>
<keyword evidence="11" id="KW-0786">Thiamine pyrophosphate</keyword>
<evidence type="ECO:0000313" key="20">
    <source>
        <dbReference type="EMBL" id="CRK95705.1"/>
    </source>
</evidence>
<dbReference type="Pfam" id="PF02779">
    <property type="entry name" value="Transket_pyr"/>
    <property type="match status" value="1"/>
</dbReference>
<dbReference type="InterPro" id="IPR029061">
    <property type="entry name" value="THDP-binding"/>
</dbReference>
<evidence type="ECO:0000256" key="3">
    <source>
        <dbReference type="ARBA" id="ARBA00004496"/>
    </source>
</evidence>
<keyword evidence="14" id="KW-0670">Pyruvate</keyword>
<evidence type="ECO:0000256" key="13">
    <source>
        <dbReference type="ARBA" id="ARBA00023128"/>
    </source>
</evidence>
<gene>
    <name evidence="20" type="ORF">CLUMA_CG009162</name>
</gene>
<dbReference type="CDD" id="cd07036">
    <property type="entry name" value="TPP_PYR_E1-PDHc-beta_like"/>
    <property type="match status" value="1"/>
</dbReference>
<feature type="region of interest" description="Disordered" evidence="17">
    <location>
        <begin position="866"/>
        <end position="893"/>
    </location>
</feature>
<dbReference type="SUPFAM" id="SSF50998">
    <property type="entry name" value="Quinoprotein alcohol dehydrogenase-like"/>
    <property type="match status" value="1"/>
</dbReference>
<proteinExistence type="predicted"/>
<dbReference type="InterPro" id="IPR005475">
    <property type="entry name" value="Transketolase-like_Pyr-bd"/>
</dbReference>
<dbReference type="FunFam" id="3.40.50.970:FF:000006">
    <property type="entry name" value="Pyruvate dehydrogenase E1 component subunit beta"/>
    <property type="match status" value="1"/>
</dbReference>
<evidence type="ECO:0000256" key="16">
    <source>
        <dbReference type="SAM" id="Coils"/>
    </source>
</evidence>
<dbReference type="Pfam" id="PF02780">
    <property type="entry name" value="Transketolase_C"/>
    <property type="match status" value="1"/>
</dbReference>
<evidence type="ECO:0000256" key="2">
    <source>
        <dbReference type="ARBA" id="ARBA00004173"/>
    </source>
</evidence>
<evidence type="ECO:0000256" key="5">
    <source>
        <dbReference type="ARBA" id="ARBA00016220"/>
    </source>
</evidence>
<evidence type="ECO:0000256" key="9">
    <source>
        <dbReference type="ARBA" id="ARBA00022958"/>
    </source>
</evidence>
<dbReference type="PANTHER" id="PTHR13886:SF4">
    <property type="entry name" value="JNK-INTERACTING PROTEIN 3"/>
    <property type="match status" value="1"/>
</dbReference>
<accession>A0A1J1IB85</accession>
<dbReference type="GO" id="GO:0004739">
    <property type="term" value="F:pyruvate dehydrogenase (acetyl-transferring) activity"/>
    <property type="evidence" value="ECO:0007669"/>
    <property type="project" value="UniProtKB-EC"/>
</dbReference>
<reference evidence="20 21" key="1">
    <citation type="submission" date="2015-04" db="EMBL/GenBank/DDBJ databases">
        <authorList>
            <person name="Syromyatnikov M.Y."/>
            <person name="Popov V.N."/>
        </authorList>
    </citation>
    <scope>NUCLEOTIDE SEQUENCE [LARGE SCALE GENOMIC DNA]</scope>
</reference>
<feature type="domain" description="RH2" evidence="19">
    <location>
        <begin position="503"/>
        <end position="573"/>
    </location>
</feature>
<dbReference type="FunFam" id="3.40.50.920:FF:000001">
    <property type="entry name" value="Pyruvate dehydrogenase E1 beta subunit"/>
    <property type="match status" value="1"/>
</dbReference>
<dbReference type="SUPFAM" id="SSF52922">
    <property type="entry name" value="TK C-terminal domain-like"/>
    <property type="match status" value="1"/>
</dbReference>
<comment type="catalytic activity">
    <reaction evidence="15">
        <text>N(6)-[(R)-lipoyl]-L-lysyl-[protein] + pyruvate + H(+) = N(6)-[(R)-S(8)-acetyldihydrolipoyl]-L-lysyl-[protein] + CO2</text>
        <dbReference type="Rhea" id="RHEA:19189"/>
        <dbReference type="Rhea" id="RHEA-COMP:10474"/>
        <dbReference type="Rhea" id="RHEA-COMP:10478"/>
        <dbReference type="ChEBI" id="CHEBI:15361"/>
        <dbReference type="ChEBI" id="CHEBI:15378"/>
        <dbReference type="ChEBI" id="CHEBI:16526"/>
        <dbReference type="ChEBI" id="CHEBI:83099"/>
        <dbReference type="ChEBI" id="CHEBI:83111"/>
        <dbReference type="EC" id="1.2.4.1"/>
    </reaction>
</comment>
<evidence type="ECO:0000256" key="6">
    <source>
        <dbReference type="ARBA" id="ARBA00022490"/>
    </source>
</evidence>
<dbReference type="Pfam" id="PF16471">
    <property type="entry name" value="JIP_LZII"/>
    <property type="match status" value="1"/>
</dbReference>
<dbReference type="GO" id="GO:0019894">
    <property type="term" value="F:kinesin binding"/>
    <property type="evidence" value="ECO:0007669"/>
    <property type="project" value="TreeGrafter"/>
</dbReference>
<feature type="compositionally biased region" description="Polar residues" evidence="17">
    <location>
        <begin position="578"/>
        <end position="606"/>
    </location>
</feature>
<feature type="compositionally biased region" description="Basic and acidic residues" evidence="17">
    <location>
        <begin position="611"/>
        <end position="637"/>
    </location>
</feature>
<dbReference type="EMBL" id="CVRI01000042">
    <property type="protein sequence ID" value="CRK95705.1"/>
    <property type="molecule type" value="Genomic_DNA"/>
</dbReference>
<dbReference type="Proteomes" id="UP000183832">
    <property type="component" value="Unassembled WGS sequence"/>
</dbReference>
<dbReference type="NCBIfam" id="NF006667">
    <property type="entry name" value="PRK09212.1"/>
    <property type="match status" value="1"/>
</dbReference>
<feature type="domain" description="RH1" evidence="18">
    <location>
        <begin position="42"/>
        <end position="130"/>
    </location>
</feature>
<feature type="region of interest" description="Disordered" evidence="17">
    <location>
        <begin position="268"/>
        <end position="338"/>
    </location>
</feature>
<feature type="coiled-coil region" evidence="16">
    <location>
        <begin position="103"/>
        <end position="169"/>
    </location>
</feature>
<dbReference type="SUPFAM" id="SSF52518">
    <property type="entry name" value="Thiamin diphosphate-binding fold (THDP-binding)"/>
    <property type="match status" value="1"/>
</dbReference>
<dbReference type="InterPro" id="IPR039911">
    <property type="entry name" value="JIP3/JIP4"/>
</dbReference>
<dbReference type="PROSITE" id="PS51776">
    <property type="entry name" value="RH1"/>
    <property type="match status" value="1"/>
</dbReference>
<feature type="region of interest" description="Disordered" evidence="17">
    <location>
        <begin position="563"/>
        <end position="637"/>
    </location>
</feature>
<dbReference type="GO" id="GO:0016192">
    <property type="term" value="P:vesicle-mediated transport"/>
    <property type="evidence" value="ECO:0007669"/>
    <property type="project" value="TreeGrafter"/>
</dbReference>
<dbReference type="OrthoDB" id="10256043at2759"/>
<feature type="compositionally biased region" description="Polar residues" evidence="17">
    <location>
        <begin position="284"/>
        <end position="330"/>
    </location>
</feature>
<evidence type="ECO:0000256" key="7">
    <source>
        <dbReference type="ARBA" id="ARBA00022723"/>
    </source>
</evidence>
<comment type="subcellular location">
    <subcellularLocation>
        <location evidence="3">Cytoplasm</location>
    </subcellularLocation>
    <subcellularLocation>
        <location evidence="2">Mitochondrion</location>
    </subcellularLocation>
</comment>
<dbReference type="Pfam" id="PF09744">
    <property type="entry name" value="RH1"/>
    <property type="match status" value="1"/>
</dbReference>
<dbReference type="FunFam" id="1.20.58.1770:FF:000001">
    <property type="entry name" value="C-Jun-amino-terminal kinase-interacting protein 3 isoform X1"/>
    <property type="match status" value="1"/>
</dbReference>
<evidence type="ECO:0000256" key="14">
    <source>
        <dbReference type="ARBA" id="ARBA00023317"/>
    </source>
</evidence>
<evidence type="ECO:0000256" key="4">
    <source>
        <dbReference type="ARBA" id="ARBA00012281"/>
    </source>
</evidence>
<keyword evidence="12 16" id="KW-0175">Coiled coil</keyword>
<dbReference type="NCBIfam" id="NF008854">
    <property type="entry name" value="PRK11892.1"/>
    <property type="match status" value="1"/>
</dbReference>
<dbReference type="STRING" id="568069.A0A1J1IB85"/>
<dbReference type="InterPro" id="IPR011047">
    <property type="entry name" value="Quinoprotein_ADH-like_sf"/>
</dbReference>
<feature type="region of interest" description="Disordered" evidence="17">
    <location>
        <begin position="652"/>
        <end position="682"/>
    </location>
</feature>
<evidence type="ECO:0000256" key="10">
    <source>
        <dbReference type="ARBA" id="ARBA00023002"/>
    </source>
</evidence>
<evidence type="ECO:0000256" key="11">
    <source>
        <dbReference type="ARBA" id="ARBA00023052"/>
    </source>
</evidence>
<keyword evidence="7" id="KW-0479">Metal-binding</keyword>
<evidence type="ECO:0000256" key="12">
    <source>
        <dbReference type="ARBA" id="ARBA00023054"/>
    </source>
</evidence>
<keyword evidence="10" id="KW-0560">Oxidoreductase</keyword>
<dbReference type="Gene3D" id="3.40.50.970">
    <property type="match status" value="1"/>
</dbReference>
<evidence type="ECO:0000313" key="21">
    <source>
        <dbReference type="Proteomes" id="UP000183832"/>
    </source>
</evidence>
<evidence type="ECO:0000256" key="8">
    <source>
        <dbReference type="ARBA" id="ARBA00022946"/>
    </source>
</evidence>
<evidence type="ECO:0000256" key="15">
    <source>
        <dbReference type="ARBA" id="ARBA00051231"/>
    </source>
</evidence>
<dbReference type="PROSITE" id="PS51777">
    <property type="entry name" value="RH2"/>
    <property type="match status" value="1"/>
</dbReference>
<keyword evidence="13" id="KW-0496">Mitochondrion</keyword>
<name>A0A1J1IB85_9DIPT</name>
<dbReference type="GO" id="GO:0030159">
    <property type="term" value="F:signaling receptor complex adaptor activity"/>
    <property type="evidence" value="ECO:0007669"/>
    <property type="project" value="TreeGrafter"/>
</dbReference>
<organism evidence="20 21">
    <name type="scientific">Clunio marinus</name>
    <dbReference type="NCBI Taxonomy" id="568069"/>
    <lineage>
        <taxon>Eukaryota</taxon>
        <taxon>Metazoa</taxon>
        <taxon>Ecdysozoa</taxon>
        <taxon>Arthropoda</taxon>
        <taxon>Hexapoda</taxon>
        <taxon>Insecta</taxon>
        <taxon>Pterygota</taxon>
        <taxon>Neoptera</taxon>
        <taxon>Endopterygota</taxon>
        <taxon>Diptera</taxon>
        <taxon>Nematocera</taxon>
        <taxon>Chironomoidea</taxon>
        <taxon>Chironomidae</taxon>
        <taxon>Clunio</taxon>
    </lineage>
</organism>
<dbReference type="InterPro" id="IPR009014">
    <property type="entry name" value="Transketo_C/PFOR_II"/>
</dbReference>
<dbReference type="InterPro" id="IPR032486">
    <property type="entry name" value="JIP_LZII"/>
</dbReference>
<dbReference type="GO" id="GO:0046872">
    <property type="term" value="F:metal ion binding"/>
    <property type="evidence" value="ECO:0007669"/>
    <property type="project" value="UniProtKB-KW"/>
</dbReference>
<keyword evidence="21" id="KW-1185">Reference proteome</keyword>
<keyword evidence="8" id="KW-0809">Transit peptide</keyword>
<keyword evidence="9" id="KW-0630">Potassium</keyword>
<dbReference type="InterPro" id="IPR034744">
    <property type="entry name" value="RH2"/>
</dbReference>
<evidence type="ECO:0000256" key="17">
    <source>
        <dbReference type="SAM" id="MobiDB-lite"/>
    </source>
</evidence>
<keyword evidence="6" id="KW-0963">Cytoplasm</keyword>
<dbReference type="Gene3D" id="1.20.5.1000">
    <property type="entry name" value="arf6 gtpase in complex with a specific effector, jip4"/>
    <property type="match status" value="1"/>
</dbReference>